<dbReference type="InterPro" id="IPR025476">
    <property type="entry name" value="Helitron_helicase-like"/>
</dbReference>
<keyword evidence="1" id="KW-0234">DNA repair</keyword>
<evidence type="ECO:0000313" key="6">
    <source>
        <dbReference type="Proteomes" id="UP000559256"/>
    </source>
</evidence>
<dbReference type="Proteomes" id="UP000559256">
    <property type="component" value="Unassembled WGS sequence"/>
</dbReference>
<feature type="domain" description="DNA helicase Pif1-like DEAD-box helicase" evidence="2">
    <location>
        <begin position="1472"/>
        <end position="1624"/>
    </location>
</feature>
<evidence type="ECO:0000259" key="4">
    <source>
        <dbReference type="Pfam" id="PF20209"/>
    </source>
</evidence>
<organism evidence="5 6">
    <name type="scientific">Tetrapyrgos nigripes</name>
    <dbReference type="NCBI Taxonomy" id="182062"/>
    <lineage>
        <taxon>Eukaryota</taxon>
        <taxon>Fungi</taxon>
        <taxon>Dikarya</taxon>
        <taxon>Basidiomycota</taxon>
        <taxon>Agaricomycotina</taxon>
        <taxon>Agaricomycetes</taxon>
        <taxon>Agaricomycetidae</taxon>
        <taxon>Agaricales</taxon>
        <taxon>Marasmiineae</taxon>
        <taxon>Marasmiaceae</taxon>
        <taxon>Tetrapyrgos</taxon>
    </lineage>
</organism>
<dbReference type="GO" id="GO:0000723">
    <property type="term" value="P:telomere maintenance"/>
    <property type="evidence" value="ECO:0007669"/>
    <property type="project" value="InterPro"/>
</dbReference>
<reference evidence="5 6" key="1">
    <citation type="journal article" date="2020" name="ISME J.">
        <title>Uncovering the hidden diversity of litter-decomposition mechanisms in mushroom-forming fungi.</title>
        <authorList>
            <person name="Floudas D."/>
            <person name="Bentzer J."/>
            <person name="Ahren D."/>
            <person name="Johansson T."/>
            <person name="Persson P."/>
            <person name="Tunlid A."/>
        </authorList>
    </citation>
    <scope>NUCLEOTIDE SEQUENCE [LARGE SCALE GENOMIC DNA]</scope>
    <source>
        <strain evidence="5 6">CBS 291.85</strain>
    </source>
</reference>
<keyword evidence="1" id="KW-0547">Nucleotide-binding</keyword>
<dbReference type="GO" id="GO:0006281">
    <property type="term" value="P:DNA repair"/>
    <property type="evidence" value="ECO:0007669"/>
    <property type="project" value="UniProtKB-KW"/>
</dbReference>
<evidence type="ECO:0000313" key="5">
    <source>
        <dbReference type="EMBL" id="KAF5328114.1"/>
    </source>
</evidence>
<feature type="domain" description="Helitron helicase-like" evidence="3">
    <location>
        <begin position="596"/>
        <end position="820"/>
    </location>
</feature>
<dbReference type="SUPFAM" id="SSF52540">
    <property type="entry name" value="P-loop containing nucleoside triphosphate hydrolases"/>
    <property type="match status" value="1"/>
</dbReference>
<dbReference type="OrthoDB" id="3267861at2759"/>
<gene>
    <name evidence="5" type="ORF">D9758_018384</name>
</gene>
<comment type="cofactor">
    <cofactor evidence="1">
        <name>Mg(2+)</name>
        <dbReference type="ChEBI" id="CHEBI:18420"/>
    </cofactor>
</comment>
<dbReference type="Gene3D" id="3.40.50.300">
    <property type="entry name" value="P-loop containing nucleotide triphosphate hydrolases"/>
    <property type="match status" value="1"/>
</dbReference>
<dbReference type="PANTHER" id="PTHR47642">
    <property type="entry name" value="ATP-DEPENDENT DNA HELICASE"/>
    <property type="match status" value="1"/>
</dbReference>
<dbReference type="Pfam" id="PF14214">
    <property type="entry name" value="Helitron_like_N"/>
    <property type="match status" value="1"/>
</dbReference>
<dbReference type="GO" id="GO:0043139">
    <property type="term" value="F:5'-3' DNA helicase activity"/>
    <property type="evidence" value="ECO:0007669"/>
    <property type="project" value="UniProtKB-EC"/>
</dbReference>
<keyword evidence="1" id="KW-0067">ATP-binding</keyword>
<protein>
    <recommendedName>
        <fullName evidence="1">ATP-dependent DNA helicase</fullName>
        <ecNumber evidence="1">5.6.2.3</ecNumber>
    </recommendedName>
</protein>
<comment type="similarity">
    <text evidence="1">Belongs to the helicase family.</text>
</comment>
<dbReference type="GO" id="GO:0006310">
    <property type="term" value="P:DNA recombination"/>
    <property type="evidence" value="ECO:0007669"/>
    <property type="project" value="UniProtKB-KW"/>
</dbReference>
<dbReference type="InterPro" id="IPR046700">
    <property type="entry name" value="DUF6570"/>
</dbReference>
<sequence>MTLCDSLRQAAASRPSFLTLSAERLSQFLEQLSVVELSHIHCRIDPNAPKKLLKCVRAELITNFIVDNLVLPIAEHEYHTHYLFVDQKLGAGFSHVFGEKVLYGVIRPGMIKDYDHWLLNPDNADCIARSFESLDSLGEFITSIPVKTRTKYDGVEYHVHTQDFQGRSNVLSDILCRFFVARFKIDFRLSAKLLGTKTALASGGTYLYDIELRVYRQKTIYIPAICCVCCACDDFEHSGQYLAVLDFPSLTLLKRIDPFIVSHASPDTFTYADSSLNGALLSKKGVLSTDQGVKVYLCHSCLASLSKSSLPALSLANNLYRGELPFELRDLNITWAEEMVCAIYHTTVHVLRLYGSLEEDQPRVLHGNACAFELNTVSTANVLPWTPNDLNNMISVVFVGPKKLTLQELRQIKQLMVRKSVIWTLLNFLFLHNRLYHKLPPPCAAILNMYLDNDILPGLQDRIIYDHSSDAQTIFNQESSCFSEHPNATFLDPDADQNQLEAYSEHREAILEHLGVHDPECTKIPARSMVSSALRNVNTNCDRSVPDLAIHHSYSFISEYNNPDLICGMFPTLFPFGTGGFENRDRKPFVTFETHANYLLNLNDRSIRYHYSFLFVVFGIMQRRSAHLRIHLTTSSQSLSSVANAFDSLTSESLNKLAKRVEKEGYLQTMSSQDKVGFQLLKKVNAVAARIPGSQSAKVHTRNEIRSYFAYFGLPQLFFTFNPCAVHSPIFQVIYGDTSVDLTQMFPKLVSRYERARRLSRDPVAGADFFQFSFKMAFQHLLGWDFEKRRSTEAGGIFGKLRAFYGTLELTERGEFHGHFEIWLVGGMNPSDIHTKMRNDPDFERRFCNFFDRLICHHLPNIEYYDDKNVEPHAERPPVPPSINQYSDPDIAHNWDDTFQYEHKKLGEKVQRHRCQGVCFKGRPPGSACRFGYPHELQSRCEFEPDTNAIYLPIRDPDVNYHNPIILVFTRHNHNLKCILSGKAAKAAMFYITDYITKNPLSTGDILSLMSKAMASLENLHKKDPEAFPLADTKRILQKCISQLTSQQRIHTQQAARYLRGLDDTLPSHATTPLQSALLLDFVSNQYTNLLPSHQINNDPDDVDCLAPRIRVQIDDQGSIKTTNQVLNYWFRDEQLSQISFYDFTRSMTIERKRELKSHRSNIRPRFRFLPHHPLHNTHDLVLISNDFPSEPWKERVPIIIGKGVPRFGSSEHKLFSLAHFKPFGPQMPLIASSIDQEFESYQFSPFSQRVISNWEAIHKCEDKRDAERICKQSDKSKKMSDTLRSMRKMFQSEEDDIDVTSSTADIAYGFQHHDSLITNLRACQWLMPPASDHHINSSSTLGSSTVLPSLSKTNLDNWTSLYKKAASDKATLRCAVSNPSSQVLTPTNCPNISFDLNSARTYRPSEFESVIPKTELIQPLTTASSTAMMPSQVLKYVADKNSLNEKQYQSFYIIASRFLQRYIFQDPEELTKDPLRMFLTGPGGTGKTHVVKSVQEVMKLYGMDHRIRFLTPTGRAASLINGMTIHKGLGIQIKSKEKGKGNRKLGESEEDYTVCINVKKREQLRAEWKDVVLLFVDEVSMVDVGLFAQIDAALRFATENHDEYFGGIFLVAAGDFNQLPPVAGCPLYMPIRTQGISSQSEIERRLGHMA</sequence>
<dbReference type="EMBL" id="JAACJM010000369">
    <property type="protein sequence ID" value="KAF5328114.1"/>
    <property type="molecule type" value="Genomic_DNA"/>
</dbReference>
<dbReference type="InterPro" id="IPR051055">
    <property type="entry name" value="PIF1_helicase"/>
</dbReference>
<feature type="domain" description="DUF6570" evidence="4">
    <location>
        <begin position="308"/>
        <end position="438"/>
    </location>
</feature>
<evidence type="ECO:0000259" key="2">
    <source>
        <dbReference type="Pfam" id="PF05970"/>
    </source>
</evidence>
<keyword evidence="1" id="KW-0227">DNA damage</keyword>
<keyword evidence="1" id="KW-0378">Hydrolase</keyword>
<evidence type="ECO:0000259" key="3">
    <source>
        <dbReference type="Pfam" id="PF14214"/>
    </source>
</evidence>
<dbReference type="InterPro" id="IPR010285">
    <property type="entry name" value="DNA_helicase_pif1-like_DEAD"/>
</dbReference>
<proteinExistence type="inferred from homology"/>
<dbReference type="Pfam" id="PF20209">
    <property type="entry name" value="DUF6570"/>
    <property type="match status" value="1"/>
</dbReference>
<comment type="catalytic activity">
    <reaction evidence="1">
        <text>ATP + H2O = ADP + phosphate + H(+)</text>
        <dbReference type="Rhea" id="RHEA:13065"/>
        <dbReference type="ChEBI" id="CHEBI:15377"/>
        <dbReference type="ChEBI" id="CHEBI:15378"/>
        <dbReference type="ChEBI" id="CHEBI:30616"/>
        <dbReference type="ChEBI" id="CHEBI:43474"/>
        <dbReference type="ChEBI" id="CHEBI:456216"/>
        <dbReference type="EC" id="5.6.2.3"/>
    </reaction>
</comment>
<dbReference type="EC" id="5.6.2.3" evidence="1"/>
<evidence type="ECO:0000256" key="1">
    <source>
        <dbReference type="RuleBase" id="RU363044"/>
    </source>
</evidence>
<keyword evidence="1" id="KW-0233">DNA recombination</keyword>
<keyword evidence="6" id="KW-1185">Reference proteome</keyword>
<dbReference type="Pfam" id="PF05970">
    <property type="entry name" value="PIF1"/>
    <property type="match status" value="1"/>
</dbReference>
<dbReference type="InterPro" id="IPR027417">
    <property type="entry name" value="P-loop_NTPase"/>
</dbReference>
<keyword evidence="1" id="KW-0347">Helicase</keyword>
<accession>A0A8H5BRA6</accession>
<comment type="caution">
    <text evidence="5">The sequence shown here is derived from an EMBL/GenBank/DDBJ whole genome shotgun (WGS) entry which is preliminary data.</text>
</comment>
<dbReference type="GO" id="GO:0016787">
    <property type="term" value="F:hydrolase activity"/>
    <property type="evidence" value="ECO:0007669"/>
    <property type="project" value="UniProtKB-KW"/>
</dbReference>
<dbReference type="GO" id="GO:0005524">
    <property type="term" value="F:ATP binding"/>
    <property type="evidence" value="ECO:0007669"/>
    <property type="project" value="UniProtKB-KW"/>
</dbReference>
<name>A0A8H5BRA6_9AGAR</name>